<protein>
    <submittedName>
        <fullName evidence="3">WWE and DDHD domain-containing protein 1</fullName>
    </submittedName>
</protein>
<dbReference type="Gene3D" id="3.40.50.150">
    <property type="entry name" value="Vaccinia Virus protein VP39"/>
    <property type="match status" value="1"/>
</dbReference>
<name>A0ABP0HLI8_9DINO</name>
<feature type="region of interest" description="Disordered" evidence="1">
    <location>
        <begin position="784"/>
        <end position="806"/>
    </location>
</feature>
<reference evidence="3 4" key="1">
    <citation type="submission" date="2024-02" db="EMBL/GenBank/DDBJ databases">
        <authorList>
            <person name="Chen Y."/>
            <person name="Shah S."/>
            <person name="Dougan E. K."/>
            <person name="Thang M."/>
            <person name="Chan C."/>
        </authorList>
    </citation>
    <scope>NUCLEOTIDE SEQUENCE [LARGE SCALE GENOMIC DNA]</scope>
</reference>
<dbReference type="PANTHER" id="PTHR23509">
    <property type="entry name" value="PA-PL1 PHOSPHOLIPASE FAMILY"/>
    <property type="match status" value="1"/>
</dbReference>
<evidence type="ECO:0000256" key="1">
    <source>
        <dbReference type="SAM" id="MobiDB-lite"/>
    </source>
</evidence>
<proteinExistence type="predicted"/>
<dbReference type="SMART" id="SM01127">
    <property type="entry name" value="DDHD"/>
    <property type="match status" value="1"/>
</dbReference>
<evidence type="ECO:0000259" key="2">
    <source>
        <dbReference type="PROSITE" id="PS51043"/>
    </source>
</evidence>
<dbReference type="Pfam" id="PF13578">
    <property type="entry name" value="Methyltransf_24"/>
    <property type="match status" value="1"/>
</dbReference>
<dbReference type="PANTHER" id="PTHR23509:SF10">
    <property type="entry name" value="LD21067P"/>
    <property type="match status" value="1"/>
</dbReference>
<feature type="domain" description="DDHD" evidence="2">
    <location>
        <begin position="843"/>
        <end position="1032"/>
    </location>
</feature>
<evidence type="ECO:0000313" key="3">
    <source>
        <dbReference type="EMBL" id="CAK8990990.1"/>
    </source>
</evidence>
<dbReference type="SUPFAM" id="SSF53335">
    <property type="entry name" value="S-adenosyl-L-methionine-dependent methyltransferases"/>
    <property type="match status" value="1"/>
</dbReference>
<dbReference type="EMBL" id="CAXAMM010001214">
    <property type="protein sequence ID" value="CAK8990990.1"/>
    <property type="molecule type" value="Genomic_DNA"/>
</dbReference>
<organism evidence="3 4">
    <name type="scientific">Durusdinium trenchii</name>
    <dbReference type="NCBI Taxonomy" id="1381693"/>
    <lineage>
        <taxon>Eukaryota</taxon>
        <taxon>Sar</taxon>
        <taxon>Alveolata</taxon>
        <taxon>Dinophyceae</taxon>
        <taxon>Suessiales</taxon>
        <taxon>Symbiodiniaceae</taxon>
        <taxon>Durusdinium</taxon>
    </lineage>
</organism>
<comment type="caution">
    <text evidence="3">The sequence shown here is derived from an EMBL/GenBank/DDBJ whole genome shotgun (WGS) entry which is preliminary data.</text>
</comment>
<keyword evidence="4" id="KW-1185">Reference proteome</keyword>
<feature type="non-terminal residue" evidence="3">
    <location>
        <position position="1"/>
    </location>
</feature>
<sequence length="1042" mass="116975">RCCFAVPLAGAVLRYPDGAFESRYPLHIEECALPGRSLGKESQGCLGRLRQHLLEDADCNRVICDNIATSTPIEVYANESDWAPFKNLCGHLQELFLDLFDLGVRLLEADPTEDDVLELQQLWQVFANSFGISPPDLADAPVYANSTRAVLRRHATVALEHLQKVLDGGRVPDFLRAEEVLDVAAALARRLQLLIENVSVTLLLNFHIVQLEHNGRIVGRNLVQEMYGDASSLQVVFHEIPGKRWDALTHLLDLLGVSEHAVQMAEVGVEAANTSQRLLERNPFLSYIGVDPYFKNDRLYADVLQRLSFFIDAGRFTLHRNTSLNASLQVADESLDIVFLDARHDYEAVLDDVAAWKPKVREGGILSGHDFSWMFPTVAMAVFKETFNAPDRTMHLVAPALKNSVATTGSSDRWVPLPRVDSEHLEAILAGGKELPSAVPVDYGRYDVDLERRVLRAVYWDEPERRCIRSSWFQGKIGGPWTPYEEEDGEGLETAFQRLRTKKEKAPLLVPVNRGTHDVRFEALPPEGLQEDDSSTWFFGGSGPKRYAVTGPLHLEKSEEEKAVKDAGSDELQFAAVQEAVERSGGQKETFLVWRGYWVVAGEEKLHEEEEERLPSRVECLTFVVHGIGQYHRAQQGLNSQFFKEVSKFRKLAMKYQLERLASEPEGGPRPHGRVEFLPLEWYGPIHVDVGIGNRLKNVTLKSVSPLRDFANFAVADIMVYLDDQWRERIHEELTRKMGQLWKLFSDRTPDYSGEIAVVGHSLGSVIMFDLMQKGVEKLPQGLHCSQKDVSPSTKKPTVPAPAKVNVATPGSFDRKGVKILKDHVAKGHVAALSKGQAAGAIEHPVPRCLFAVGSPLGMFLSIRLSQKAQRASRYFRGLDVRWPAVCEGRGWRMFNVFHPDDPIAYRIEPLLNPAYAKQNPRVVPHKGGLRWNHKISSWFTSSSASKGPDSAGLLDLDETFEEVLVVPTEDPSSFFEEKPARQAVVTVDRVDYALQVSAFESMNEMLSALQSHFSYWDNEDLLRFVVDQIHESLQSKARSSK</sequence>
<dbReference type="Pfam" id="PF02862">
    <property type="entry name" value="DDHD"/>
    <property type="match status" value="2"/>
</dbReference>
<dbReference type="Proteomes" id="UP001642464">
    <property type="component" value="Unassembled WGS sequence"/>
</dbReference>
<dbReference type="InterPro" id="IPR058055">
    <property type="entry name" value="PA-PLA1"/>
</dbReference>
<evidence type="ECO:0000313" key="4">
    <source>
        <dbReference type="Proteomes" id="UP001642464"/>
    </source>
</evidence>
<dbReference type="InterPro" id="IPR029063">
    <property type="entry name" value="SAM-dependent_MTases_sf"/>
</dbReference>
<dbReference type="InterPro" id="IPR004177">
    <property type="entry name" value="DDHD_dom"/>
</dbReference>
<dbReference type="PROSITE" id="PS51043">
    <property type="entry name" value="DDHD"/>
    <property type="match status" value="1"/>
</dbReference>
<gene>
    <name evidence="3" type="ORF">SCF082_LOCUS2458</name>
</gene>
<accession>A0ABP0HLI8</accession>